<dbReference type="InterPro" id="IPR000086">
    <property type="entry name" value="NUDIX_hydrolase_dom"/>
</dbReference>
<gene>
    <name evidence="15" type="ordered locus">Kkor_2011</name>
</gene>
<dbReference type="GO" id="GO:0046872">
    <property type="term" value="F:metal ion binding"/>
    <property type="evidence" value="ECO:0007669"/>
    <property type="project" value="UniProtKB-KW"/>
</dbReference>
<dbReference type="EC" id="3.6.1.13" evidence="3"/>
<organism evidence="15 16">
    <name type="scientific">Kangiella koreensis (strain DSM 16069 / JCM 12317 / KCTC 12182 / SW-125)</name>
    <dbReference type="NCBI Taxonomy" id="523791"/>
    <lineage>
        <taxon>Bacteria</taxon>
        <taxon>Pseudomonadati</taxon>
        <taxon>Pseudomonadota</taxon>
        <taxon>Gammaproteobacteria</taxon>
        <taxon>Kangiellales</taxon>
        <taxon>Kangiellaceae</taxon>
        <taxon>Kangiella</taxon>
    </lineage>
</organism>
<evidence type="ECO:0000256" key="6">
    <source>
        <dbReference type="ARBA" id="ARBA00022801"/>
    </source>
</evidence>
<dbReference type="EMBL" id="CP001707">
    <property type="protein sequence ID" value="ACV27421.1"/>
    <property type="molecule type" value="Genomic_DNA"/>
</dbReference>
<dbReference type="eggNOG" id="COG0494">
    <property type="taxonomic scope" value="Bacteria"/>
</dbReference>
<accession>C7R6J3</accession>
<reference evidence="15 16" key="1">
    <citation type="journal article" date="2009" name="Stand. Genomic Sci.">
        <title>Complete genome sequence of Kangiella koreensis type strain (SW-125).</title>
        <authorList>
            <person name="Han C."/>
            <person name="Sikorski J."/>
            <person name="Lapidus A."/>
            <person name="Nolan M."/>
            <person name="Glavina Del Rio T."/>
            <person name="Tice H."/>
            <person name="Cheng J.F."/>
            <person name="Lucas S."/>
            <person name="Chen F."/>
            <person name="Copeland A."/>
            <person name="Ivanova N."/>
            <person name="Mavromatis K."/>
            <person name="Ovchinnikova G."/>
            <person name="Pati A."/>
            <person name="Bruce D."/>
            <person name="Goodwin L."/>
            <person name="Pitluck S."/>
            <person name="Chen A."/>
            <person name="Palaniappan K."/>
            <person name="Land M."/>
            <person name="Hauser L."/>
            <person name="Chang Y.J."/>
            <person name="Jeffries C.D."/>
            <person name="Chain P."/>
            <person name="Saunders E."/>
            <person name="Brettin T."/>
            <person name="Goker M."/>
            <person name="Tindall B.J."/>
            <person name="Bristow J."/>
            <person name="Eisen J.A."/>
            <person name="Markowitz V."/>
            <person name="Hugenholtz P."/>
            <person name="Kyrpides N.C."/>
            <person name="Klenk H.P."/>
            <person name="Detter J.C."/>
        </authorList>
    </citation>
    <scope>NUCLEOTIDE SEQUENCE [LARGE SCALE GENOMIC DNA]</scope>
    <source>
        <strain evidence="16">DSM 16069 / KCTC 12182 / SW-125</strain>
    </source>
</reference>
<comment type="cofactor">
    <cofactor evidence="1 13">
        <name>Mg(2+)</name>
        <dbReference type="ChEBI" id="CHEBI:18420"/>
    </cofactor>
</comment>
<name>C7R6J3_KANKD</name>
<evidence type="ECO:0000256" key="13">
    <source>
        <dbReference type="PIRSR" id="PIRSR604385-2"/>
    </source>
</evidence>
<comment type="similarity">
    <text evidence="2">Belongs to the Nudix hydrolase family. NudF subfamily.</text>
</comment>
<evidence type="ECO:0000256" key="7">
    <source>
        <dbReference type="ARBA" id="ARBA00022842"/>
    </source>
</evidence>
<evidence type="ECO:0000256" key="3">
    <source>
        <dbReference type="ARBA" id="ARBA00012453"/>
    </source>
</evidence>
<dbReference type="GO" id="GO:0047631">
    <property type="term" value="F:ADP-ribose diphosphatase activity"/>
    <property type="evidence" value="ECO:0007669"/>
    <property type="project" value="UniProtKB-EC"/>
</dbReference>
<feature type="binding site" evidence="13">
    <location>
        <position position="106"/>
    </location>
    <ligand>
        <name>Mg(2+)</name>
        <dbReference type="ChEBI" id="CHEBI:18420"/>
        <label>1</label>
    </ligand>
</feature>
<evidence type="ECO:0000259" key="14">
    <source>
        <dbReference type="PROSITE" id="PS51462"/>
    </source>
</evidence>
<dbReference type="GO" id="GO:0006753">
    <property type="term" value="P:nucleoside phosphate metabolic process"/>
    <property type="evidence" value="ECO:0007669"/>
    <property type="project" value="TreeGrafter"/>
</dbReference>
<proteinExistence type="inferred from homology"/>
<dbReference type="PANTHER" id="PTHR11839:SF5">
    <property type="entry name" value="ADP-RIBOSE PYROPHOSPHATASE"/>
    <property type="match status" value="1"/>
</dbReference>
<dbReference type="STRING" id="523791.Kkor_2011"/>
<evidence type="ECO:0000256" key="9">
    <source>
        <dbReference type="ARBA" id="ARBA00030162"/>
    </source>
</evidence>
<dbReference type="HOGENOM" id="CLU_062658_6_1_6"/>
<evidence type="ECO:0000256" key="5">
    <source>
        <dbReference type="ARBA" id="ARBA00022723"/>
    </source>
</evidence>
<dbReference type="GO" id="GO:0005829">
    <property type="term" value="C:cytosol"/>
    <property type="evidence" value="ECO:0007669"/>
    <property type="project" value="TreeGrafter"/>
</dbReference>
<keyword evidence="5 13" id="KW-0479">Metal-binding</keyword>
<evidence type="ECO:0000256" key="2">
    <source>
        <dbReference type="ARBA" id="ARBA00007482"/>
    </source>
</evidence>
<dbReference type="SUPFAM" id="SSF55811">
    <property type="entry name" value="Nudix"/>
    <property type="match status" value="1"/>
</dbReference>
<dbReference type="FunCoup" id="C7R6J3">
    <property type="interactions" value="284"/>
</dbReference>
<comment type="catalytic activity">
    <reaction evidence="12">
        <text>ADP-D-ribose + H2O = D-ribose 5-phosphate + AMP + 2 H(+)</text>
        <dbReference type="Rhea" id="RHEA:10412"/>
        <dbReference type="ChEBI" id="CHEBI:15377"/>
        <dbReference type="ChEBI" id="CHEBI:15378"/>
        <dbReference type="ChEBI" id="CHEBI:57967"/>
        <dbReference type="ChEBI" id="CHEBI:78346"/>
        <dbReference type="ChEBI" id="CHEBI:456215"/>
        <dbReference type="EC" id="3.6.1.13"/>
    </reaction>
</comment>
<dbReference type="OrthoDB" id="5292471at2"/>
<evidence type="ECO:0000256" key="4">
    <source>
        <dbReference type="ARBA" id="ARBA00013297"/>
    </source>
</evidence>
<dbReference type="PROSITE" id="PS51462">
    <property type="entry name" value="NUDIX"/>
    <property type="match status" value="1"/>
</dbReference>
<evidence type="ECO:0000256" key="8">
    <source>
        <dbReference type="ARBA" id="ARBA00025164"/>
    </source>
</evidence>
<dbReference type="GO" id="GO:0019693">
    <property type="term" value="P:ribose phosphate metabolic process"/>
    <property type="evidence" value="ECO:0007669"/>
    <property type="project" value="TreeGrafter"/>
</dbReference>
<dbReference type="InterPro" id="IPR015797">
    <property type="entry name" value="NUDIX_hydrolase-like_dom_sf"/>
</dbReference>
<feature type="domain" description="Nudix hydrolase" evidence="14">
    <location>
        <begin position="49"/>
        <end position="187"/>
    </location>
</feature>
<dbReference type="CDD" id="cd24155">
    <property type="entry name" value="NUDIX_ADPRase"/>
    <property type="match status" value="1"/>
</dbReference>
<sequence length="214" mass="24691">MDKKFGPQDVEIVSREPLYEGFFRMEKYRYRHKQYLGGWSPIIQREIFERGNAVGVLLFDPRLDRFVMIEQCRPGALDDKHSPWLLEIIAGMVEEGEYPHEVAHREAEEEARCSIYKLLEMPSYWVSPGGTSEYVDLFLGLVDSSNLVDYAGLDDEHEDIKVLAVTRQEMLQLLANGGISNAMALIAVQWFLLNEQQLELADERSTDPRIMDSF</sequence>
<feature type="binding site" evidence="13">
    <location>
        <position position="158"/>
    </location>
    <ligand>
        <name>Mg(2+)</name>
        <dbReference type="ChEBI" id="CHEBI:18420"/>
        <label>1</label>
    </ligand>
</feature>
<keyword evidence="6 15" id="KW-0378">Hydrolase</keyword>
<dbReference type="Gene3D" id="3.90.79.10">
    <property type="entry name" value="Nucleoside Triphosphate Pyrophosphohydrolase"/>
    <property type="match status" value="1"/>
</dbReference>
<keyword evidence="16" id="KW-1185">Reference proteome</keyword>
<evidence type="ECO:0000313" key="16">
    <source>
        <dbReference type="Proteomes" id="UP000001231"/>
    </source>
</evidence>
<dbReference type="GO" id="GO:0019144">
    <property type="term" value="F:ADP-sugar diphosphatase activity"/>
    <property type="evidence" value="ECO:0007669"/>
    <property type="project" value="TreeGrafter"/>
</dbReference>
<dbReference type="AlphaFoldDB" id="C7R6J3"/>
<feature type="binding site" evidence="13">
    <location>
        <position position="110"/>
    </location>
    <ligand>
        <name>Mg(2+)</name>
        <dbReference type="ChEBI" id="CHEBI:18420"/>
        <label>1</label>
    </ligand>
</feature>
<dbReference type="InParanoid" id="C7R6J3"/>
<evidence type="ECO:0000256" key="10">
    <source>
        <dbReference type="ARBA" id="ARBA00030308"/>
    </source>
</evidence>
<evidence type="ECO:0000313" key="15">
    <source>
        <dbReference type="EMBL" id="ACV27421.1"/>
    </source>
</evidence>
<dbReference type="InterPro" id="IPR004385">
    <property type="entry name" value="NDP_pyrophosphatase"/>
</dbReference>
<feature type="binding site" evidence="13">
    <location>
        <position position="90"/>
    </location>
    <ligand>
        <name>Mg(2+)</name>
        <dbReference type="ChEBI" id="CHEBI:18420"/>
        <label>1</label>
    </ligand>
</feature>
<evidence type="ECO:0000256" key="11">
    <source>
        <dbReference type="ARBA" id="ARBA00033056"/>
    </source>
</evidence>
<evidence type="ECO:0000256" key="1">
    <source>
        <dbReference type="ARBA" id="ARBA00001946"/>
    </source>
</evidence>
<dbReference type="KEGG" id="kko:Kkor_2011"/>
<dbReference type="Proteomes" id="UP000001231">
    <property type="component" value="Chromosome"/>
</dbReference>
<keyword evidence="7 13" id="KW-0460">Magnesium</keyword>
<dbReference type="RefSeq" id="WP_015781026.1">
    <property type="nucleotide sequence ID" value="NC_013166.1"/>
</dbReference>
<protein>
    <recommendedName>
        <fullName evidence="4">ADP-ribose pyrophosphatase</fullName>
        <ecNumber evidence="3">3.6.1.13</ecNumber>
    </recommendedName>
    <alternativeName>
        <fullName evidence="9">ADP-ribose diphosphatase</fullName>
    </alternativeName>
    <alternativeName>
        <fullName evidence="11">ADP-ribose phosphohydrolase</fullName>
    </alternativeName>
    <alternativeName>
        <fullName evidence="10">Adenosine diphosphoribose pyrophosphatase</fullName>
    </alternativeName>
</protein>
<dbReference type="PANTHER" id="PTHR11839">
    <property type="entry name" value="UDP/ADP-SUGAR PYROPHOSPHATASE"/>
    <property type="match status" value="1"/>
</dbReference>
<dbReference type="Pfam" id="PF00293">
    <property type="entry name" value="NUDIX"/>
    <property type="match status" value="1"/>
</dbReference>
<evidence type="ECO:0000256" key="12">
    <source>
        <dbReference type="ARBA" id="ARBA00049546"/>
    </source>
</evidence>
<dbReference type="NCBIfam" id="TIGR00052">
    <property type="entry name" value="nudix-type nucleoside diphosphatase, YffH/AdpP family"/>
    <property type="match status" value="1"/>
</dbReference>
<comment type="function">
    <text evidence="8">Acts on ADP-mannose and ADP-glucose as well as ADP-ribose. Prevents glycogen biosynthesis. The reaction catalyzed by this enzyme is a limiting step of the gluconeogenic process.</text>
</comment>